<keyword evidence="2" id="KW-1185">Reference proteome</keyword>
<dbReference type="AlphaFoldDB" id="A0A5C6E3M5"/>
<accession>A0A5C6E3M5</accession>
<gene>
    <name evidence="1" type="ORF">Q31b_18190</name>
</gene>
<dbReference type="Proteomes" id="UP000315471">
    <property type="component" value="Unassembled WGS sequence"/>
</dbReference>
<name>A0A5C6E3M5_9BACT</name>
<organism evidence="1 2">
    <name type="scientific">Novipirellula aureliae</name>
    <dbReference type="NCBI Taxonomy" id="2527966"/>
    <lineage>
        <taxon>Bacteria</taxon>
        <taxon>Pseudomonadati</taxon>
        <taxon>Planctomycetota</taxon>
        <taxon>Planctomycetia</taxon>
        <taxon>Pirellulales</taxon>
        <taxon>Pirellulaceae</taxon>
        <taxon>Novipirellula</taxon>
    </lineage>
</organism>
<evidence type="ECO:0000313" key="2">
    <source>
        <dbReference type="Proteomes" id="UP000315471"/>
    </source>
</evidence>
<reference evidence="1 2" key="1">
    <citation type="submission" date="2019-02" db="EMBL/GenBank/DDBJ databases">
        <title>Deep-cultivation of Planctomycetes and their phenomic and genomic characterization uncovers novel biology.</title>
        <authorList>
            <person name="Wiegand S."/>
            <person name="Jogler M."/>
            <person name="Boedeker C."/>
            <person name="Pinto D."/>
            <person name="Vollmers J."/>
            <person name="Rivas-Marin E."/>
            <person name="Kohn T."/>
            <person name="Peeters S.H."/>
            <person name="Heuer A."/>
            <person name="Rast P."/>
            <person name="Oberbeckmann S."/>
            <person name="Bunk B."/>
            <person name="Jeske O."/>
            <person name="Meyerdierks A."/>
            <person name="Storesund J.E."/>
            <person name="Kallscheuer N."/>
            <person name="Luecker S."/>
            <person name="Lage O.M."/>
            <person name="Pohl T."/>
            <person name="Merkel B.J."/>
            <person name="Hornburger P."/>
            <person name="Mueller R.-W."/>
            <person name="Bruemmer F."/>
            <person name="Labrenz M."/>
            <person name="Spormann A.M."/>
            <person name="Op Den Camp H."/>
            <person name="Overmann J."/>
            <person name="Amann R."/>
            <person name="Jetten M.S.M."/>
            <person name="Mascher T."/>
            <person name="Medema M.H."/>
            <person name="Devos D.P."/>
            <person name="Kaster A.-K."/>
            <person name="Ovreas L."/>
            <person name="Rohde M."/>
            <person name="Galperin M.Y."/>
            <person name="Jogler C."/>
        </authorList>
    </citation>
    <scope>NUCLEOTIDE SEQUENCE [LARGE SCALE GENOMIC DNA]</scope>
    <source>
        <strain evidence="1 2">Q31b</strain>
    </source>
</reference>
<proteinExistence type="predicted"/>
<dbReference type="EMBL" id="SJPY01000002">
    <property type="protein sequence ID" value="TWU44283.1"/>
    <property type="molecule type" value="Genomic_DNA"/>
</dbReference>
<sequence>MRLRDPGLWNVTALRYLRTSTRTALDSKAQGRRAGAPWVAVPNEDEKAQRGLTTVISTRVVEPRWGSWLRVHRRPRVRLRDPGLWNVTALRYLRTSTPTALDSKAQGRRTGAPWVAVPNEHEKPQRGLTTVISTRIVEPRWGSWLRVHRRPRVRLRDPGLRNVTALRYLHTSTPTALDSKAQGRRAGAPWVAVPNEDEKPQRGLTIVIGTRIVEPRWGSWLPVHRRPRVCLRDRGLRNVTALRYLHTFTPTALDSKAQGRLAGAPWVAVPNEHEKPQRGLTTVISTRVVEPRWGSWLRVHRRPRVRLRDPGLRNATALRYLHTSTRTALDSKAQGRRPGAPWVVVPNEDEKPQRGLTTVISTRIVEPRWGSWFPVHRRPRVRLRDRGLRNVTALRYLHTSTPTALDSKAQGRRAGAPWVVVPSEHEKPQRGLTTVIGTRVVEPRWGSWLPVHRRPRVRLRDPGLRNVTALRYLRTSTPTALDSKAQGRRAGAPWVVVPNEDEKPQRGLTTVIGTRIVEPRWGSWSPVASATQGALARPWATECNRVAVFAHLYAHGVRFQSPGSRKRTLGCSRQESIKLVQFVTEV</sequence>
<evidence type="ECO:0000313" key="1">
    <source>
        <dbReference type="EMBL" id="TWU44283.1"/>
    </source>
</evidence>
<protein>
    <submittedName>
        <fullName evidence="1">Uncharacterized protein</fullName>
    </submittedName>
</protein>
<comment type="caution">
    <text evidence="1">The sequence shown here is derived from an EMBL/GenBank/DDBJ whole genome shotgun (WGS) entry which is preliminary data.</text>
</comment>